<dbReference type="PANTHER" id="PTHR11474">
    <property type="entry name" value="TYROSINASE FAMILY MEMBER"/>
    <property type="match status" value="1"/>
</dbReference>
<dbReference type="PRINTS" id="PR00092">
    <property type="entry name" value="TYROSINASE"/>
</dbReference>
<keyword evidence="3" id="KW-0186">Copper</keyword>
<evidence type="ECO:0000256" key="1">
    <source>
        <dbReference type="ARBA" id="ARBA00009928"/>
    </source>
</evidence>
<feature type="domain" description="Tyrosinase copper-binding" evidence="4">
    <location>
        <begin position="218"/>
        <end position="229"/>
    </location>
</feature>
<protein>
    <submittedName>
        <fullName evidence="5">Tyrosinase family protein</fullName>
    </submittedName>
</protein>
<organism evidence="5 6">
    <name type="scientific">Pseudomonas shahriarae</name>
    <dbReference type="NCBI Taxonomy" id="2745512"/>
    <lineage>
        <taxon>Bacteria</taxon>
        <taxon>Pseudomonadati</taxon>
        <taxon>Pseudomonadota</taxon>
        <taxon>Gammaproteobacteria</taxon>
        <taxon>Pseudomonadales</taxon>
        <taxon>Pseudomonadaceae</taxon>
        <taxon>Pseudomonas</taxon>
    </lineage>
</organism>
<evidence type="ECO:0000313" key="5">
    <source>
        <dbReference type="EMBL" id="MDD0988573.1"/>
    </source>
</evidence>
<dbReference type="InterPro" id="IPR008922">
    <property type="entry name" value="Di-copper_centre_dom_sf"/>
</dbReference>
<sequence>MDIRRNHRDLTGEQKRAFVTAILRLKNDVPSVLRPGLQNRYDDFVQVHRNSMGGPNPLVPNPHQSPLFYPWHRILIRQFELALKTAANDPSITLPYWDWQLEGRSNPFTADFMGGNGDNMQNQRVTTGPFSVFNGAFELKVWDDNSGDQGLRRDLGANPEQPLPGPLEVISTLARTPYWQVPVAEASGGWENVSEDRLHNRVHAWIGGDMTTASSSNDPLFFLHHCHLDFLWEQWRQQHPISEPFQPRADAPNGVLDSSLVFNPPNEPAPWPERWTVRQTLDLEQLDYRYE</sequence>
<dbReference type="InterPro" id="IPR002227">
    <property type="entry name" value="Tyrosinase_Cu-bd"/>
</dbReference>
<gene>
    <name evidence="5" type="ORF">M5G21_26800</name>
</gene>
<dbReference type="Proteomes" id="UP001148189">
    <property type="component" value="Unassembled WGS sequence"/>
</dbReference>
<comment type="similarity">
    <text evidence="1">Belongs to the tyrosinase family.</text>
</comment>
<dbReference type="PANTHER" id="PTHR11474:SF126">
    <property type="entry name" value="TYROSINASE-LIKE PROTEIN TYR-1-RELATED"/>
    <property type="match status" value="1"/>
</dbReference>
<dbReference type="RefSeq" id="WP_169961117.1">
    <property type="nucleotide sequence ID" value="NZ_JAMDHD010000051.1"/>
</dbReference>
<dbReference type="SUPFAM" id="SSF48056">
    <property type="entry name" value="Di-copper centre-containing domain"/>
    <property type="match status" value="1"/>
</dbReference>
<comment type="caution">
    <text evidence="5">The sequence shown here is derived from an EMBL/GenBank/DDBJ whole genome shotgun (WGS) entry which is preliminary data.</text>
</comment>
<reference evidence="5" key="1">
    <citation type="submission" date="2022-05" db="EMBL/GenBank/DDBJ databases">
        <title>Novel Pseudomonas spp. Isolated from a Rainbow Trout Aquaculture Facility.</title>
        <authorList>
            <person name="Testerman T."/>
            <person name="Graf J."/>
        </authorList>
    </citation>
    <scope>NUCLEOTIDE SEQUENCE</scope>
    <source>
        <strain evidence="5">ID1050</strain>
    </source>
</reference>
<name>A0ABT5NJ79_9PSED</name>
<dbReference type="Pfam" id="PF00264">
    <property type="entry name" value="Tyrosinase"/>
    <property type="match status" value="1"/>
</dbReference>
<evidence type="ECO:0000313" key="6">
    <source>
        <dbReference type="Proteomes" id="UP001148189"/>
    </source>
</evidence>
<evidence type="ECO:0000259" key="4">
    <source>
        <dbReference type="PROSITE" id="PS00498"/>
    </source>
</evidence>
<keyword evidence="6" id="KW-1185">Reference proteome</keyword>
<accession>A0ABT5NJ79</accession>
<dbReference type="InterPro" id="IPR050316">
    <property type="entry name" value="Tyrosinase/Hemocyanin"/>
</dbReference>
<dbReference type="PROSITE" id="PS00498">
    <property type="entry name" value="TYROSINASE_2"/>
    <property type="match status" value="1"/>
</dbReference>
<evidence type="ECO:0000256" key="3">
    <source>
        <dbReference type="ARBA" id="ARBA00023008"/>
    </source>
</evidence>
<evidence type="ECO:0000256" key="2">
    <source>
        <dbReference type="ARBA" id="ARBA00022723"/>
    </source>
</evidence>
<dbReference type="Gene3D" id="1.10.1280.10">
    <property type="entry name" value="Di-copper center containing domain from catechol oxidase"/>
    <property type="match status" value="1"/>
</dbReference>
<keyword evidence="2" id="KW-0479">Metal-binding</keyword>
<dbReference type="EMBL" id="JAMDHD010000051">
    <property type="protein sequence ID" value="MDD0988573.1"/>
    <property type="molecule type" value="Genomic_DNA"/>
</dbReference>
<proteinExistence type="inferred from homology"/>